<dbReference type="SMART" id="SM00645">
    <property type="entry name" value="Pept_C1"/>
    <property type="match status" value="1"/>
</dbReference>
<keyword evidence="2" id="KW-0812">Transmembrane</keyword>
<dbReference type="EMBL" id="LBQB01000001">
    <property type="protein sequence ID" value="KKP70322.1"/>
    <property type="molecule type" value="Genomic_DNA"/>
</dbReference>
<gene>
    <name evidence="4" type="ORF">UR67_C0001G0231</name>
</gene>
<dbReference type="AlphaFoldDB" id="A0A0G0ESQ1"/>
<dbReference type="PRINTS" id="PR00705">
    <property type="entry name" value="PAPAIN"/>
</dbReference>
<keyword evidence="2" id="KW-0472">Membrane</keyword>
<feature type="transmembrane region" description="Helical" evidence="2">
    <location>
        <begin position="21"/>
        <end position="43"/>
    </location>
</feature>
<dbReference type="GO" id="GO:0008234">
    <property type="term" value="F:cysteine-type peptidase activity"/>
    <property type="evidence" value="ECO:0007669"/>
    <property type="project" value="InterPro"/>
</dbReference>
<dbReference type="InterPro" id="IPR038765">
    <property type="entry name" value="Papain-like_cys_pep_sf"/>
</dbReference>
<evidence type="ECO:0000259" key="3">
    <source>
        <dbReference type="SMART" id="SM00645"/>
    </source>
</evidence>
<protein>
    <submittedName>
        <fullName evidence="4">Dipeptidyl-peptidase I</fullName>
    </submittedName>
</protein>
<dbReference type="InterPro" id="IPR013128">
    <property type="entry name" value="Peptidase_C1A"/>
</dbReference>
<evidence type="ECO:0000313" key="4">
    <source>
        <dbReference type="EMBL" id="KKP70322.1"/>
    </source>
</evidence>
<dbReference type="InterPro" id="IPR005590">
    <property type="entry name" value="DUF333"/>
</dbReference>
<comment type="similarity">
    <text evidence="1">Belongs to the peptidase C1 family.</text>
</comment>
<dbReference type="Pfam" id="PF00112">
    <property type="entry name" value="Peptidase_C1"/>
    <property type="match status" value="1"/>
</dbReference>
<evidence type="ECO:0000313" key="5">
    <source>
        <dbReference type="Proteomes" id="UP000034581"/>
    </source>
</evidence>
<organism evidence="4 5">
    <name type="scientific">candidate division CPR3 bacterium GW2011_GWF2_35_18</name>
    <dbReference type="NCBI Taxonomy" id="1618350"/>
    <lineage>
        <taxon>Bacteria</taxon>
        <taxon>Bacteria division CPR3</taxon>
    </lineage>
</organism>
<keyword evidence="2" id="KW-1133">Transmembrane helix</keyword>
<dbReference type="STRING" id="1618350.UR67_C0001G0231"/>
<evidence type="ECO:0000256" key="2">
    <source>
        <dbReference type="SAM" id="Phobius"/>
    </source>
</evidence>
<dbReference type="PROSITE" id="PS00139">
    <property type="entry name" value="THIOL_PROTEASE_CYS"/>
    <property type="match status" value="1"/>
</dbReference>
<evidence type="ECO:0000256" key="1">
    <source>
        <dbReference type="ARBA" id="ARBA00008455"/>
    </source>
</evidence>
<dbReference type="InterPro" id="IPR000668">
    <property type="entry name" value="Peptidase_C1A_C"/>
</dbReference>
<dbReference type="PROSITE" id="PS00639">
    <property type="entry name" value="THIOL_PROTEASE_HIS"/>
    <property type="match status" value="1"/>
</dbReference>
<feature type="domain" description="Peptidase C1A papain C-terminal" evidence="3">
    <location>
        <begin position="200"/>
        <end position="452"/>
    </location>
</feature>
<sequence length="568" mass="61735">MTIFKELSQFSPFSHKNKPLLILYGFDFLLIILILFLGFQLYFPSSSVNLSLKALNENITEIEQPKLGVSNPAAVYCKEMGYEYQNITENDGSQQGACIFPDKKSCSDWEFYRGKCGEEFSYCTQKGYDLVSVADGKDPYSYEYSMCVSRSDGKHLGSVNKIMDIVGKSTKGRTNTSTWEYQNKPVEEAPKNPTSGLTSSPSTFDWRNYNGSNWVTSVKNQGYCGSCWAYSAVGTVEGAYNVVTNNPNYDLDFSEQYLVSDCFANNSCNGGWSDYALTYIKDYGIPDESCMPYIDGGASGCPQGSGGVCDDECTYQVNWNCSDCTCSDRCSDWSSRLTKIDSMGTTAAWGVPANIETMKADLIEYGPLSIAFDVGTVDPPSFAYWDSDILRCVGSIYANHAVVLVGYNDTGDYNTSYWIVKNSWGDDWNGDGYFKLGFGECVMEESGVYYAEPSEKKFYIQDSAGTNRASLSSLGNIVLDGTCTASSTCTAPDNSFIIQNSAGSTVGYISSAGNMCIETGTCAGGSASCNSPSGEAFIIQNSGGGNSIYIDETGDLCLIGTLTQNGTP</sequence>
<dbReference type="GO" id="GO:0006508">
    <property type="term" value="P:proteolysis"/>
    <property type="evidence" value="ECO:0007669"/>
    <property type="project" value="InterPro"/>
</dbReference>
<dbReference type="InterPro" id="IPR000169">
    <property type="entry name" value="Pept_cys_AS"/>
</dbReference>
<dbReference type="SUPFAM" id="SSF54001">
    <property type="entry name" value="Cysteine proteinases"/>
    <property type="match status" value="1"/>
</dbReference>
<dbReference type="PANTHER" id="PTHR12411">
    <property type="entry name" value="CYSTEINE PROTEASE FAMILY C1-RELATED"/>
    <property type="match status" value="1"/>
</dbReference>
<name>A0A0G0ESQ1_UNCC3</name>
<dbReference type="Proteomes" id="UP000034581">
    <property type="component" value="Unassembled WGS sequence"/>
</dbReference>
<dbReference type="Gene3D" id="3.90.70.10">
    <property type="entry name" value="Cysteine proteinases"/>
    <property type="match status" value="1"/>
</dbReference>
<dbReference type="CDD" id="cd02248">
    <property type="entry name" value="Peptidase_C1A"/>
    <property type="match status" value="1"/>
</dbReference>
<proteinExistence type="inferred from homology"/>
<accession>A0A0G0ESQ1</accession>
<reference evidence="4 5" key="1">
    <citation type="journal article" date="2015" name="Nature">
        <title>rRNA introns, odd ribosomes, and small enigmatic genomes across a large radiation of phyla.</title>
        <authorList>
            <person name="Brown C.T."/>
            <person name="Hug L.A."/>
            <person name="Thomas B.C."/>
            <person name="Sharon I."/>
            <person name="Castelle C.J."/>
            <person name="Singh A."/>
            <person name="Wilkins M.J."/>
            <person name="Williams K.H."/>
            <person name="Banfield J.F."/>
        </authorList>
    </citation>
    <scope>NUCLEOTIDE SEQUENCE [LARGE SCALE GENOMIC DNA]</scope>
</reference>
<comment type="caution">
    <text evidence="4">The sequence shown here is derived from an EMBL/GenBank/DDBJ whole genome shotgun (WGS) entry which is preliminary data.</text>
</comment>
<dbReference type="Pfam" id="PF03891">
    <property type="entry name" value="DUF333"/>
    <property type="match status" value="1"/>
</dbReference>
<dbReference type="InterPro" id="IPR025660">
    <property type="entry name" value="Pept_his_AS"/>
</dbReference>
<dbReference type="InterPro" id="IPR039417">
    <property type="entry name" value="Peptidase_C1A_papain-like"/>
</dbReference>